<accession>A0A428ZFC5</accession>
<evidence type="ECO:0000313" key="1">
    <source>
        <dbReference type="EMBL" id="RSM86668.1"/>
    </source>
</evidence>
<proteinExistence type="predicted"/>
<dbReference type="Proteomes" id="UP000287547">
    <property type="component" value="Unassembled WGS sequence"/>
</dbReference>
<sequence>MPRAGVTSLVSSEGLFVGDDFDLMAEVLELDRERAASWPVGRALHFGPRPHLRARTSTAAPWTGSPSSTQTVSIGNYRRLFDAAWA</sequence>
<organism evidence="1 2">
    <name type="scientific">Kibdelosporangium aridum</name>
    <dbReference type="NCBI Taxonomy" id="2030"/>
    <lineage>
        <taxon>Bacteria</taxon>
        <taxon>Bacillati</taxon>
        <taxon>Actinomycetota</taxon>
        <taxon>Actinomycetes</taxon>
        <taxon>Pseudonocardiales</taxon>
        <taxon>Pseudonocardiaceae</taxon>
        <taxon>Kibdelosporangium</taxon>
    </lineage>
</organism>
<comment type="caution">
    <text evidence="1">The sequence shown here is derived from an EMBL/GenBank/DDBJ whole genome shotgun (WGS) entry which is preliminary data.</text>
</comment>
<dbReference type="AlphaFoldDB" id="A0A428ZFC5"/>
<name>A0A428ZFC5_KIBAR</name>
<protein>
    <submittedName>
        <fullName evidence="1">Uncharacterized protein</fullName>
    </submittedName>
</protein>
<reference evidence="1 2" key="1">
    <citation type="submission" date="2018-05" db="EMBL/GenBank/DDBJ databases">
        <title>Evolution of GPA BGCs.</title>
        <authorList>
            <person name="Waglechner N."/>
            <person name="Wright G.D."/>
        </authorList>
    </citation>
    <scope>NUCLEOTIDE SEQUENCE [LARGE SCALE GENOMIC DNA]</scope>
    <source>
        <strain evidence="1 2">A82846</strain>
    </source>
</reference>
<gene>
    <name evidence="1" type="ORF">DMH04_13590</name>
</gene>
<dbReference type="EMBL" id="QHKI01000008">
    <property type="protein sequence ID" value="RSM86668.1"/>
    <property type="molecule type" value="Genomic_DNA"/>
</dbReference>
<evidence type="ECO:0000313" key="2">
    <source>
        <dbReference type="Proteomes" id="UP000287547"/>
    </source>
</evidence>